<keyword evidence="8" id="KW-0255">Endonuclease</keyword>
<dbReference type="Pfam" id="PF00799">
    <property type="entry name" value="Gemini_AL1"/>
    <property type="match status" value="1"/>
</dbReference>
<keyword evidence="6" id="KW-0479">Metal-binding</keyword>
<comment type="subcellular location">
    <subcellularLocation>
        <location evidence="1">Host nucleus</location>
    </subcellularLocation>
</comment>
<sequence length="365" mass="42118">MTEFRINNKRLLLTYSQAGHFDKALYDLWLRNKCSVPITVLRLAWENGENNDNPHTHVVVEWERAFQTRDVRFFDFNDHHPNIKKLNSAKALKDALHYIAKEDPDNADLKRQNEPGLVSLVTRHATLSDAINSEAKSFTDVSGITQIFSLRSNQPRRFDWEPTEEWQQQLVASCEDPPHPRTITWYYDSTGNHGKTAMCKWMFLNYPNDWLICKDMGTSRDAATIVSNALAKGWTGWGFILDLPRSAENHTRIYSYLEEIKDGFVTSQKYNGQTCVFDNPHVIVMANWLPQIGALSRDRWDIRSMDGLPLTLYDVEGLLADRAVERRMTERQTERNLFLRVINDDIDDRPTWDGVAGGISRVIAS</sequence>
<dbReference type="GO" id="GO:0016779">
    <property type="term" value="F:nucleotidyltransferase activity"/>
    <property type="evidence" value="ECO:0007669"/>
    <property type="project" value="UniProtKB-KW"/>
</dbReference>
<dbReference type="GO" id="GO:0046872">
    <property type="term" value="F:metal ion binding"/>
    <property type="evidence" value="ECO:0007669"/>
    <property type="project" value="UniProtKB-KW"/>
</dbReference>
<dbReference type="GO" id="GO:0003677">
    <property type="term" value="F:DNA binding"/>
    <property type="evidence" value="ECO:0007669"/>
    <property type="project" value="UniProtKB-KW"/>
</dbReference>
<dbReference type="InterPro" id="IPR049912">
    <property type="entry name" value="CRESS_DNA_REP"/>
</dbReference>
<dbReference type="EMBL" id="KY487817">
    <property type="protein sequence ID" value="AUM61707.1"/>
    <property type="molecule type" value="Genomic_DNA"/>
</dbReference>
<evidence type="ECO:0000256" key="2">
    <source>
        <dbReference type="ARBA" id="ARBA00022679"/>
    </source>
</evidence>
<evidence type="ECO:0000256" key="3">
    <source>
        <dbReference type="ARBA" id="ARBA00022695"/>
    </source>
</evidence>
<evidence type="ECO:0000256" key="6">
    <source>
        <dbReference type="ARBA" id="ARBA00022723"/>
    </source>
</evidence>
<evidence type="ECO:0000256" key="11">
    <source>
        <dbReference type="ARBA" id="ARBA00023125"/>
    </source>
</evidence>
<evidence type="ECO:0000313" key="13">
    <source>
        <dbReference type="EMBL" id="AUM61707.1"/>
    </source>
</evidence>
<keyword evidence="10" id="KW-0190">Covalent protein-DNA linkage</keyword>
<dbReference type="GO" id="GO:0042025">
    <property type="term" value="C:host cell nucleus"/>
    <property type="evidence" value="ECO:0007669"/>
    <property type="project" value="UniProtKB-SubCell"/>
</dbReference>
<keyword evidence="7" id="KW-0547">Nucleotide-binding</keyword>
<evidence type="ECO:0000259" key="12">
    <source>
        <dbReference type="PROSITE" id="PS52020"/>
    </source>
</evidence>
<dbReference type="PROSITE" id="PS52020">
    <property type="entry name" value="CRESS_DNA_REP"/>
    <property type="match status" value="1"/>
</dbReference>
<name>A0A2K9LSA1_9VIRU</name>
<dbReference type="GO" id="GO:0000166">
    <property type="term" value="F:nucleotide binding"/>
    <property type="evidence" value="ECO:0007669"/>
    <property type="project" value="UniProtKB-KW"/>
</dbReference>
<evidence type="ECO:0000256" key="8">
    <source>
        <dbReference type="ARBA" id="ARBA00022759"/>
    </source>
</evidence>
<protein>
    <submittedName>
        <fullName evidence="13">Rep</fullName>
    </submittedName>
</protein>
<keyword evidence="4" id="KW-0235">DNA replication</keyword>
<organism evidence="13">
    <name type="scientific">uncultured virus</name>
    <dbReference type="NCBI Taxonomy" id="340016"/>
    <lineage>
        <taxon>Viruses</taxon>
        <taxon>environmental samples</taxon>
    </lineage>
</organism>
<evidence type="ECO:0000256" key="7">
    <source>
        <dbReference type="ARBA" id="ARBA00022741"/>
    </source>
</evidence>
<dbReference type="SUPFAM" id="SSF55464">
    <property type="entry name" value="Origin of replication-binding domain, RBD-like"/>
    <property type="match status" value="1"/>
</dbReference>
<dbReference type="Gene3D" id="3.40.1310.20">
    <property type="match status" value="1"/>
</dbReference>
<dbReference type="GO" id="GO:0006260">
    <property type="term" value="P:DNA replication"/>
    <property type="evidence" value="ECO:0007669"/>
    <property type="project" value="UniProtKB-KW"/>
</dbReference>
<evidence type="ECO:0000256" key="5">
    <source>
        <dbReference type="ARBA" id="ARBA00022722"/>
    </source>
</evidence>
<accession>A0A2K9LSA1</accession>
<reference evidence="13" key="1">
    <citation type="submission" date="2017-01" db="EMBL/GenBank/DDBJ databases">
        <title>High-throughput sequencing uncovers low homogeneity in the biogeography of single-stranded DNA viruses.</title>
        <authorList>
            <person name="Pearson V.M."/>
            <person name="Rokyta D.R."/>
        </authorList>
    </citation>
    <scope>NUCLEOTIDE SEQUENCE</scope>
</reference>
<keyword evidence="11" id="KW-0238">DNA-binding</keyword>
<evidence type="ECO:0000256" key="1">
    <source>
        <dbReference type="ARBA" id="ARBA00004147"/>
    </source>
</evidence>
<feature type="domain" description="CRESS-DNA virus Rep endonuclease" evidence="12">
    <location>
        <begin position="5"/>
        <end position="118"/>
    </location>
</feature>
<evidence type="ECO:0000256" key="4">
    <source>
        <dbReference type="ARBA" id="ARBA00022705"/>
    </source>
</evidence>
<proteinExistence type="predicted"/>
<keyword evidence="5" id="KW-0540">Nuclease</keyword>
<dbReference type="GO" id="GO:0016787">
    <property type="term" value="F:hydrolase activity"/>
    <property type="evidence" value="ECO:0007669"/>
    <property type="project" value="UniProtKB-KW"/>
</dbReference>
<keyword evidence="9" id="KW-0378">Hydrolase</keyword>
<keyword evidence="3" id="KW-0548">Nucleotidyltransferase</keyword>
<evidence type="ECO:0000256" key="9">
    <source>
        <dbReference type="ARBA" id="ARBA00022801"/>
    </source>
</evidence>
<gene>
    <name evidence="13" type="primary">Rep</name>
</gene>
<keyword evidence="2" id="KW-0808">Transferase</keyword>
<dbReference type="GO" id="GO:0004519">
    <property type="term" value="F:endonuclease activity"/>
    <property type="evidence" value="ECO:0007669"/>
    <property type="project" value="UniProtKB-KW"/>
</dbReference>
<evidence type="ECO:0000256" key="10">
    <source>
        <dbReference type="ARBA" id="ARBA00023124"/>
    </source>
</evidence>